<reference evidence="7" key="1">
    <citation type="submission" date="2017-03" db="EMBL/GenBank/DDBJ databases">
        <title>Phytopthora megakarya and P. palmivora, two closely related causual agents of cacao black pod achieved similar genome size and gene model numbers by different mechanisms.</title>
        <authorList>
            <person name="Ali S."/>
            <person name="Shao J."/>
            <person name="Larry D.J."/>
            <person name="Kronmiller B."/>
            <person name="Shen D."/>
            <person name="Strem M.D."/>
            <person name="Melnick R.L."/>
            <person name="Guiltinan M.J."/>
            <person name="Tyler B.M."/>
            <person name="Meinhardt L.W."/>
            <person name="Bailey B.A."/>
        </authorList>
    </citation>
    <scope>NUCLEOTIDE SEQUENCE [LARGE SCALE GENOMIC DNA]</scope>
    <source>
        <strain evidence="7">zdho120</strain>
    </source>
</reference>
<keyword evidence="4 5" id="KW-0732">Signal</keyword>
<evidence type="ECO:0000313" key="7">
    <source>
        <dbReference type="Proteomes" id="UP000198211"/>
    </source>
</evidence>
<dbReference type="AlphaFoldDB" id="A0A225V954"/>
<feature type="signal peptide" evidence="5">
    <location>
        <begin position="1"/>
        <end position="24"/>
    </location>
</feature>
<feature type="chain" id="PRO_5028503869" description="RxLR effector protein" evidence="5">
    <location>
        <begin position="25"/>
        <end position="121"/>
    </location>
</feature>
<evidence type="ECO:0000256" key="4">
    <source>
        <dbReference type="ARBA" id="ARBA00022729"/>
    </source>
</evidence>
<dbReference type="GO" id="GO:0005576">
    <property type="term" value="C:extracellular region"/>
    <property type="evidence" value="ECO:0007669"/>
    <property type="project" value="UniProtKB-SubCell"/>
</dbReference>
<dbReference type="Proteomes" id="UP000198211">
    <property type="component" value="Unassembled WGS sequence"/>
</dbReference>
<comment type="similarity">
    <text evidence="2 5">Belongs to the RxLR effector family.</text>
</comment>
<name>A0A225V954_9STRA</name>
<proteinExistence type="inferred from homology"/>
<keyword evidence="3 5" id="KW-0964">Secreted</keyword>
<sequence>MRFSCYLLFVAAAAFLVNPDAVCATQSMVASVETATELNSIDAGKTKRFLRSHKWVHDDTNTESEERGRIQDTFFQAWLTAGKTPNQANLLIKRFTISDARKTKLHNLYTKKYQDRYSTFK</sequence>
<dbReference type="Pfam" id="PF16810">
    <property type="entry name" value="RXLR"/>
    <property type="match status" value="1"/>
</dbReference>
<protein>
    <recommendedName>
        <fullName evidence="5">RxLR effector protein</fullName>
    </recommendedName>
</protein>
<accession>A0A225V954</accession>
<comment type="caution">
    <text evidence="6">The sequence shown here is derived from an EMBL/GenBank/DDBJ whole genome shotgun (WGS) entry which is preliminary data.</text>
</comment>
<comment type="function">
    <text evidence="5">Effector that suppresses plant defense responses during pathogen infection.</text>
</comment>
<dbReference type="EMBL" id="NBNE01006941">
    <property type="protein sequence ID" value="OWZ01317.1"/>
    <property type="molecule type" value="Genomic_DNA"/>
</dbReference>
<dbReference type="InterPro" id="IPR031825">
    <property type="entry name" value="RXLR"/>
</dbReference>
<evidence type="ECO:0000313" key="6">
    <source>
        <dbReference type="EMBL" id="OWZ01317.1"/>
    </source>
</evidence>
<keyword evidence="7" id="KW-1185">Reference proteome</keyword>
<evidence type="ECO:0000256" key="2">
    <source>
        <dbReference type="ARBA" id="ARBA00010400"/>
    </source>
</evidence>
<evidence type="ECO:0000256" key="1">
    <source>
        <dbReference type="ARBA" id="ARBA00004613"/>
    </source>
</evidence>
<comment type="subcellular location">
    <subcellularLocation>
        <location evidence="1 5">Secreted</location>
    </subcellularLocation>
</comment>
<comment type="domain">
    <text evidence="5">The RxLR-dEER motif acts to carry the protein into the host cell cytoplasm through binding to cell surface phosphatidylinositol-3-phosphate.</text>
</comment>
<organism evidence="6 7">
    <name type="scientific">Phytophthora megakarya</name>
    <dbReference type="NCBI Taxonomy" id="4795"/>
    <lineage>
        <taxon>Eukaryota</taxon>
        <taxon>Sar</taxon>
        <taxon>Stramenopiles</taxon>
        <taxon>Oomycota</taxon>
        <taxon>Peronosporomycetes</taxon>
        <taxon>Peronosporales</taxon>
        <taxon>Peronosporaceae</taxon>
        <taxon>Phytophthora</taxon>
    </lineage>
</organism>
<evidence type="ECO:0000256" key="5">
    <source>
        <dbReference type="RuleBase" id="RU367124"/>
    </source>
</evidence>
<gene>
    <name evidence="6" type="ORF">PHMEG_00027325</name>
</gene>
<evidence type="ECO:0000256" key="3">
    <source>
        <dbReference type="ARBA" id="ARBA00022525"/>
    </source>
</evidence>